<protein>
    <submittedName>
        <fullName evidence="2">DUF3049 domain-containing protein</fullName>
    </submittedName>
</protein>
<reference evidence="3" key="1">
    <citation type="submission" date="2016-04" db="EMBL/GenBank/DDBJ databases">
        <title>Cephalotus genome sequencing.</title>
        <authorList>
            <person name="Fukushima K."/>
            <person name="Hasebe M."/>
            <person name="Fang X."/>
        </authorList>
    </citation>
    <scope>NUCLEOTIDE SEQUENCE [LARGE SCALE GENOMIC DNA]</scope>
    <source>
        <strain evidence="3">cv. St1</strain>
    </source>
</reference>
<comment type="caution">
    <text evidence="2">The sequence shown here is derived from an EMBL/GenBank/DDBJ whole genome shotgun (WGS) entry which is preliminary data.</text>
</comment>
<dbReference type="EMBL" id="BDDD01002181">
    <property type="protein sequence ID" value="GAV80456.1"/>
    <property type="molecule type" value="Genomic_DNA"/>
</dbReference>
<feature type="compositionally biased region" description="Basic and acidic residues" evidence="1">
    <location>
        <begin position="276"/>
        <end position="313"/>
    </location>
</feature>
<feature type="region of interest" description="Disordered" evidence="1">
    <location>
        <begin position="1"/>
        <end position="108"/>
    </location>
</feature>
<gene>
    <name evidence="2" type="ORF">CFOL_v3_23917</name>
</gene>
<accession>A0A1Q3CJL7</accession>
<feature type="compositionally biased region" description="Acidic residues" evidence="1">
    <location>
        <begin position="327"/>
        <end position="349"/>
    </location>
</feature>
<evidence type="ECO:0000313" key="2">
    <source>
        <dbReference type="EMBL" id="GAV80456.1"/>
    </source>
</evidence>
<sequence>MLATQRPPEQQGSLSSFSDILGSRLPPEQQEQGYRNIPSGHSSFTDIFGTQSPPEQLEQGSPLRYPNIHSGHRSFSNIFGTQSPPEPQEEGSPWNIPSGPSSLSDILCTQRRPANILESIFVRPSSTSSGKYDHDLERRNADSRLFRIGSEGWYEMCTETLGIESSSEKRTVMDDGDDEEPLRRLRSRPSSMRKVFGAVREKPPPLSTLDKSGRPRYEMIKVTWEDGRVEMKMVRSHRHSVVRVNGSDGVLRMEMVSDEPEDEQHQEEEREDIEAASEKEEEEQHQHQEEEEQQQHQHQHQEEEEEKHQHQPQEEEEEEQQQHQHQEEEEQEEEQQQHQEEEEEEEEGM</sequence>
<feature type="region of interest" description="Disordered" evidence="1">
    <location>
        <begin position="257"/>
        <end position="349"/>
    </location>
</feature>
<proteinExistence type="predicted"/>
<dbReference type="InParanoid" id="A0A1Q3CJL7"/>
<feature type="compositionally biased region" description="Polar residues" evidence="1">
    <location>
        <begin position="29"/>
        <end position="54"/>
    </location>
</feature>
<dbReference type="AlphaFoldDB" id="A0A1Q3CJL7"/>
<keyword evidence="3" id="KW-1185">Reference proteome</keyword>
<feature type="compositionally biased region" description="Polar residues" evidence="1">
    <location>
        <begin position="7"/>
        <end position="18"/>
    </location>
</feature>
<dbReference type="STRING" id="3775.A0A1Q3CJL7"/>
<feature type="compositionally biased region" description="Acidic residues" evidence="1">
    <location>
        <begin position="257"/>
        <end position="275"/>
    </location>
</feature>
<dbReference type="OrthoDB" id="1682255at2759"/>
<name>A0A1Q3CJL7_CEPFO</name>
<evidence type="ECO:0000256" key="1">
    <source>
        <dbReference type="SAM" id="MobiDB-lite"/>
    </source>
</evidence>
<dbReference type="Proteomes" id="UP000187406">
    <property type="component" value="Unassembled WGS sequence"/>
</dbReference>
<organism evidence="2 3">
    <name type="scientific">Cephalotus follicularis</name>
    <name type="common">Albany pitcher plant</name>
    <dbReference type="NCBI Taxonomy" id="3775"/>
    <lineage>
        <taxon>Eukaryota</taxon>
        <taxon>Viridiplantae</taxon>
        <taxon>Streptophyta</taxon>
        <taxon>Embryophyta</taxon>
        <taxon>Tracheophyta</taxon>
        <taxon>Spermatophyta</taxon>
        <taxon>Magnoliopsida</taxon>
        <taxon>eudicotyledons</taxon>
        <taxon>Gunneridae</taxon>
        <taxon>Pentapetalae</taxon>
        <taxon>rosids</taxon>
        <taxon>fabids</taxon>
        <taxon>Oxalidales</taxon>
        <taxon>Cephalotaceae</taxon>
        <taxon>Cephalotus</taxon>
    </lineage>
</organism>
<evidence type="ECO:0000313" key="3">
    <source>
        <dbReference type="Proteomes" id="UP000187406"/>
    </source>
</evidence>